<keyword evidence="3" id="KW-1185">Reference proteome</keyword>
<feature type="domain" description="WAPL" evidence="2">
    <location>
        <begin position="1"/>
        <end position="231"/>
    </location>
</feature>
<reference evidence="4" key="1">
    <citation type="submission" date="2022-11" db="UniProtKB">
        <authorList>
            <consortium name="WormBaseParasite"/>
        </authorList>
    </citation>
    <scope>IDENTIFICATION</scope>
</reference>
<sequence length="255" mass="28665">FFNLCLNLLTKASQDFSENRNESGTSPDAKTILNLCLKVLCNITNMNEIACQKLGSLDTFMVDCITLLTDQIPNYFKSDDKFDFSTLTLGLLINLIEPCNSNRKIVISAMMKNNQSAIEALAQAFLRHDDAAKVLDQQVDQQIEIFQSQNQIVSSEFEFAQQVQETLESAVGQAGKHMEDTMIAAHIALFFGLILQQNENVAECIKQCLSNRSFEPLISKLNKLVDFLRLIDSLTSVHENAMFKAIEMLERLSDP</sequence>
<evidence type="ECO:0000313" key="4">
    <source>
        <dbReference type="WBParaSite" id="nRc.2.0.1.t36654-RA"/>
    </source>
</evidence>
<evidence type="ECO:0000259" key="2">
    <source>
        <dbReference type="PROSITE" id="PS51271"/>
    </source>
</evidence>
<name>A0A915KFB9_ROMCU</name>
<dbReference type="Proteomes" id="UP000887565">
    <property type="component" value="Unplaced"/>
</dbReference>
<dbReference type="InterPro" id="IPR022771">
    <property type="entry name" value="WAPL_C"/>
</dbReference>
<dbReference type="Gene3D" id="1.25.10.10">
    <property type="entry name" value="Leucine-rich Repeat Variant"/>
    <property type="match status" value="1"/>
</dbReference>
<dbReference type="AlphaFoldDB" id="A0A915KFB9"/>
<dbReference type="InterPro" id="IPR039874">
    <property type="entry name" value="WAPL"/>
</dbReference>
<dbReference type="InterPro" id="IPR011989">
    <property type="entry name" value="ARM-like"/>
</dbReference>
<dbReference type="Pfam" id="PF07814">
    <property type="entry name" value="WAPL"/>
    <property type="match status" value="1"/>
</dbReference>
<evidence type="ECO:0000256" key="1">
    <source>
        <dbReference type="ARBA" id="ARBA00006854"/>
    </source>
</evidence>
<dbReference type="PROSITE" id="PS51271">
    <property type="entry name" value="WAPL"/>
    <property type="match status" value="1"/>
</dbReference>
<proteinExistence type="inferred from homology"/>
<evidence type="ECO:0000313" key="3">
    <source>
        <dbReference type="Proteomes" id="UP000887565"/>
    </source>
</evidence>
<dbReference type="WBParaSite" id="nRc.2.0.1.t36654-RA">
    <property type="protein sequence ID" value="nRc.2.0.1.t36654-RA"/>
    <property type="gene ID" value="nRc.2.0.1.g36654"/>
</dbReference>
<accession>A0A915KFB9</accession>
<organism evidence="3 4">
    <name type="scientific">Romanomermis culicivorax</name>
    <name type="common">Nematode worm</name>
    <dbReference type="NCBI Taxonomy" id="13658"/>
    <lineage>
        <taxon>Eukaryota</taxon>
        <taxon>Metazoa</taxon>
        <taxon>Ecdysozoa</taxon>
        <taxon>Nematoda</taxon>
        <taxon>Enoplea</taxon>
        <taxon>Dorylaimia</taxon>
        <taxon>Mermithida</taxon>
        <taxon>Mermithoidea</taxon>
        <taxon>Mermithidae</taxon>
        <taxon>Romanomermis</taxon>
    </lineage>
</organism>
<dbReference type="PANTHER" id="PTHR22100:SF13">
    <property type="entry name" value="WINGS APART-LIKE PROTEIN HOMOLOG"/>
    <property type="match status" value="1"/>
</dbReference>
<dbReference type="PANTHER" id="PTHR22100">
    <property type="entry name" value="WINGS APART-LIKE PROTEIN HOMOLOG"/>
    <property type="match status" value="1"/>
</dbReference>
<comment type="similarity">
    <text evidence="1">Belongs to the WAPL family.</text>
</comment>
<dbReference type="OMA" id="IMTEMLH"/>
<protein>
    <submittedName>
        <fullName evidence="4">WAPL domain-containing protein</fullName>
    </submittedName>
</protein>
<dbReference type="InterPro" id="IPR012502">
    <property type="entry name" value="WAPL_dom"/>
</dbReference>